<sequence>MKGKQLAHFLRAIAQAVENADDSQIDNLIASLSRLTPNERTTKPSSKPPRQDVDEASLQETLERIGMLSSREEGLKLLEQLDFKRKDLLALAKLRDVHTSKDDSVLRLREKLVERLIGARLNSQAIRGT</sequence>
<name>A0A809XJN0_9BRAD</name>
<feature type="compositionally biased region" description="Polar residues" evidence="1">
    <location>
        <begin position="35"/>
        <end position="45"/>
    </location>
</feature>
<dbReference type="EMBL" id="AP023092">
    <property type="protein sequence ID" value="BCE26975.1"/>
    <property type="molecule type" value="Genomic_DNA"/>
</dbReference>
<evidence type="ECO:0000256" key="1">
    <source>
        <dbReference type="SAM" id="MobiDB-lite"/>
    </source>
</evidence>
<feature type="region of interest" description="Disordered" evidence="1">
    <location>
        <begin position="35"/>
        <end position="57"/>
    </location>
</feature>
<evidence type="ECO:0000313" key="2">
    <source>
        <dbReference type="EMBL" id="BCE26975.1"/>
    </source>
</evidence>
<organism evidence="2">
    <name type="scientific">Bradyrhizobium diazoefficiens</name>
    <dbReference type="NCBI Taxonomy" id="1355477"/>
    <lineage>
        <taxon>Bacteria</taxon>
        <taxon>Pseudomonadati</taxon>
        <taxon>Pseudomonadota</taxon>
        <taxon>Alphaproteobacteria</taxon>
        <taxon>Hyphomicrobiales</taxon>
        <taxon>Nitrobacteraceae</taxon>
        <taxon>Bradyrhizobium</taxon>
    </lineage>
</organism>
<reference evidence="2" key="1">
    <citation type="submission" date="2020-05" db="EMBL/GenBank/DDBJ databases">
        <title>Complete genome sequence of Bradyrhizobium diazoefficiens XF2 isolated from soybean nodule.</title>
        <authorList>
            <person name="Noda R."/>
            <person name="Kakizaki K."/>
            <person name="Minamisawa K."/>
        </authorList>
    </citation>
    <scope>NUCLEOTIDE SEQUENCE</scope>
    <source>
        <strain evidence="2">XF2</strain>
    </source>
</reference>
<gene>
    <name evidence="2" type="ORF">XF2B_07440</name>
</gene>
<proteinExistence type="predicted"/>
<dbReference type="AlphaFoldDB" id="A0A809XJN0"/>
<accession>A0A809XJN0</accession>
<protein>
    <submittedName>
        <fullName evidence="2">Uncharacterized protein</fullName>
    </submittedName>
</protein>